<dbReference type="AlphaFoldDB" id="C0QGN3"/>
<dbReference type="STRING" id="177437.HRM2_03890"/>
<dbReference type="KEGG" id="dat:HRM2_03890"/>
<accession>C0QGN3</accession>
<reference evidence="2 3" key="1">
    <citation type="journal article" date="2009" name="Environ. Microbiol.">
        <title>Genome sequence of Desulfobacterium autotrophicum HRM2, a marine sulfate reducer oxidizing organic carbon completely to carbon dioxide.</title>
        <authorList>
            <person name="Strittmatter A.W."/>
            <person name="Liesegang H."/>
            <person name="Rabus R."/>
            <person name="Decker I."/>
            <person name="Amann J."/>
            <person name="Andres S."/>
            <person name="Henne A."/>
            <person name="Fricke W.F."/>
            <person name="Martinez-Arias R."/>
            <person name="Bartels D."/>
            <person name="Goesmann A."/>
            <person name="Krause L."/>
            <person name="Puehler A."/>
            <person name="Klenk H.P."/>
            <person name="Richter M."/>
            <person name="Schuler M."/>
            <person name="Gloeckner F.O."/>
            <person name="Meyerdierks A."/>
            <person name="Gottschalk G."/>
            <person name="Amann R."/>
        </authorList>
    </citation>
    <scope>NUCLEOTIDE SEQUENCE [LARGE SCALE GENOMIC DNA]</scope>
    <source>
        <strain evidence="3">ATCC 43914 / DSM 3382 / HRM2</strain>
    </source>
</reference>
<dbReference type="EMBL" id="CP001087">
    <property type="protein sequence ID" value="ACN13508.1"/>
    <property type="molecule type" value="Genomic_DNA"/>
</dbReference>
<organism evidence="2 3">
    <name type="scientific">Desulforapulum autotrophicum (strain ATCC 43914 / DSM 3382 / VKM B-1955 / HRM2)</name>
    <name type="common">Desulfobacterium autotrophicum</name>
    <dbReference type="NCBI Taxonomy" id="177437"/>
    <lineage>
        <taxon>Bacteria</taxon>
        <taxon>Pseudomonadati</taxon>
        <taxon>Thermodesulfobacteriota</taxon>
        <taxon>Desulfobacteria</taxon>
        <taxon>Desulfobacterales</taxon>
        <taxon>Desulfobacteraceae</taxon>
        <taxon>Desulforapulum</taxon>
    </lineage>
</organism>
<dbReference type="eggNOG" id="COG0389">
    <property type="taxonomic scope" value="Bacteria"/>
</dbReference>
<dbReference type="HOGENOM" id="CLU_2272808_0_0_7"/>
<evidence type="ECO:0000313" key="3">
    <source>
        <dbReference type="Proteomes" id="UP000000442"/>
    </source>
</evidence>
<name>C0QGN3_DESAH</name>
<sequence>MEMTPIGDVWGIGRRLPPFFKYRGIRTALDFKSAAPSLIRGKWASTVSACSGSLQENPATPWRTVLQGENLSPFPDRLKHRQPPLRNCSRPYHSTFPRVRKS</sequence>
<evidence type="ECO:0000256" key="1">
    <source>
        <dbReference type="SAM" id="MobiDB-lite"/>
    </source>
</evidence>
<keyword evidence="3" id="KW-1185">Reference proteome</keyword>
<dbReference type="Proteomes" id="UP000000442">
    <property type="component" value="Chromosome"/>
</dbReference>
<evidence type="ECO:0000313" key="2">
    <source>
        <dbReference type="EMBL" id="ACN13508.1"/>
    </source>
</evidence>
<protein>
    <submittedName>
        <fullName evidence="2">UmuC3</fullName>
    </submittedName>
</protein>
<proteinExistence type="predicted"/>
<gene>
    <name evidence="2" type="primary">umuC3</name>
    <name evidence="2" type="ordered locus">HRM2_03890</name>
</gene>
<feature type="region of interest" description="Disordered" evidence="1">
    <location>
        <begin position="73"/>
        <end position="102"/>
    </location>
</feature>